<dbReference type="AlphaFoldDB" id="A0AAV7Q157"/>
<evidence type="ECO:0000313" key="2">
    <source>
        <dbReference type="EMBL" id="KAJ1131833.1"/>
    </source>
</evidence>
<dbReference type="Proteomes" id="UP001066276">
    <property type="component" value="Chromosome 7"/>
</dbReference>
<name>A0AAV7Q157_PLEWA</name>
<organism evidence="2 3">
    <name type="scientific">Pleurodeles waltl</name>
    <name type="common">Iberian ribbed newt</name>
    <dbReference type="NCBI Taxonomy" id="8319"/>
    <lineage>
        <taxon>Eukaryota</taxon>
        <taxon>Metazoa</taxon>
        <taxon>Chordata</taxon>
        <taxon>Craniata</taxon>
        <taxon>Vertebrata</taxon>
        <taxon>Euteleostomi</taxon>
        <taxon>Amphibia</taxon>
        <taxon>Batrachia</taxon>
        <taxon>Caudata</taxon>
        <taxon>Salamandroidea</taxon>
        <taxon>Salamandridae</taxon>
        <taxon>Pleurodelinae</taxon>
        <taxon>Pleurodeles</taxon>
    </lineage>
</organism>
<comment type="caution">
    <text evidence="2">The sequence shown here is derived from an EMBL/GenBank/DDBJ whole genome shotgun (WGS) entry which is preliminary data.</text>
</comment>
<sequence>MEIRNGLTCGFRRSQVAKRFLYCAGILDDGLNGENAYCKNAGGPMLGCNSHDQCKGVCPNEFLLLLHHRISKFIRVALVQMPGAILQHDVPIKKITPQEGVAGYHVLRELPNAETSQEINLTDVDVQGRKPRSGQGEENPSPAEGVALEK</sequence>
<reference evidence="2" key="1">
    <citation type="journal article" date="2022" name="bioRxiv">
        <title>Sequencing and chromosome-scale assembly of the giantPleurodeles waltlgenome.</title>
        <authorList>
            <person name="Brown T."/>
            <person name="Elewa A."/>
            <person name="Iarovenko S."/>
            <person name="Subramanian E."/>
            <person name="Araus A.J."/>
            <person name="Petzold A."/>
            <person name="Susuki M."/>
            <person name="Suzuki K.-i.T."/>
            <person name="Hayashi T."/>
            <person name="Toyoda A."/>
            <person name="Oliveira C."/>
            <person name="Osipova E."/>
            <person name="Leigh N.D."/>
            <person name="Simon A."/>
            <person name="Yun M.H."/>
        </authorList>
    </citation>
    <scope>NUCLEOTIDE SEQUENCE</scope>
    <source>
        <strain evidence="2">20211129_DDA</strain>
        <tissue evidence="2">Liver</tissue>
    </source>
</reference>
<dbReference type="EMBL" id="JANPWB010000011">
    <property type="protein sequence ID" value="KAJ1131833.1"/>
    <property type="molecule type" value="Genomic_DNA"/>
</dbReference>
<feature type="region of interest" description="Disordered" evidence="1">
    <location>
        <begin position="117"/>
        <end position="150"/>
    </location>
</feature>
<evidence type="ECO:0000256" key="1">
    <source>
        <dbReference type="SAM" id="MobiDB-lite"/>
    </source>
</evidence>
<accession>A0AAV7Q157</accession>
<keyword evidence="3" id="KW-1185">Reference proteome</keyword>
<protein>
    <submittedName>
        <fullName evidence="2">Uncharacterized protein</fullName>
    </submittedName>
</protein>
<proteinExistence type="predicted"/>
<gene>
    <name evidence="2" type="ORF">NDU88_010165</name>
</gene>
<evidence type="ECO:0000313" key="3">
    <source>
        <dbReference type="Proteomes" id="UP001066276"/>
    </source>
</evidence>